<name>A0A5M6CTS8_9BACT</name>
<comment type="caution">
    <text evidence="2">The sequence shown here is derived from an EMBL/GenBank/DDBJ whole genome shotgun (WGS) entry which is preliminary data.</text>
</comment>
<accession>A0A5M6CTS8</accession>
<dbReference type="AlphaFoldDB" id="A0A5M6CTS8"/>
<dbReference type="EMBL" id="VWSH01000001">
    <property type="protein sequence ID" value="KAA5536569.1"/>
    <property type="molecule type" value="Genomic_DNA"/>
</dbReference>
<evidence type="ECO:0000313" key="2">
    <source>
        <dbReference type="EMBL" id="KAA5536569.1"/>
    </source>
</evidence>
<evidence type="ECO:0000313" key="3">
    <source>
        <dbReference type="Proteomes" id="UP000323632"/>
    </source>
</evidence>
<keyword evidence="3" id="KW-1185">Reference proteome</keyword>
<sequence length="90" mass="10462">MKELELLQEKLQQLLKHHNAVQSDLDRLKKINEKQSALIEQQKTEIVKVQQELTLKSVAYSAGSMEGDKEKLKQHLDLVIREIEKNIESL</sequence>
<evidence type="ECO:0000256" key="1">
    <source>
        <dbReference type="SAM" id="Coils"/>
    </source>
</evidence>
<reference evidence="2 3" key="1">
    <citation type="submission" date="2019-09" db="EMBL/GenBank/DDBJ databases">
        <title>Genome sequence and assembly of Taibaiella sp.</title>
        <authorList>
            <person name="Chhetri G."/>
        </authorList>
    </citation>
    <scope>NUCLEOTIDE SEQUENCE [LARGE SCALE GENOMIC DNA]</scope>
    <source>
        <strain evidence="2 3">KVB11</strain>
    </source>
</reference>
<feature type="coiled-coil region" evidence="1">
    <location>
        <begin position="1"/>
        <end position="52"/>
    </location>
</feature>
<keyword evidence="1" id="KW-0175">Coiled coil</keyword>
<protein>
    <submittedName>
        <fullName evidence="2">Uncharacterized protein</fullName>
    </submittedName>
</protein>
<dbReference type="Proteomes" id="UP000323632">
    <property type="component" value="Unassembled WGS sequence"/>
</dbReference>
<proteinExistence type="predicted"/>
<dbReference type="RefSeq" id="WP_150031146.1">
    <property type="nucleotide sequence ID" value="NZ_VWSH01000001.1"/>
</dbReference>
<gene>
    <name evidence="2" type="ORF">F0919_02555</name>
</gene>
<organism evidence="2 3">
    <name type="scientific">Taibaiella lutea</name>
    <dbReference type="NCBI Taxonomy" id="2608001"/>
    <lineage>
        <taxon>Bacteria</taxon>
        <taxon>Pseudomonadati</taxon>
        <taxon>Bacteroidota</taxon>
        <taxon>Chitinophagia</taxon>
        <taxon>Chitinophagales</taxon>
        <taxon>Chitinophagaceae</taxon>
        <taxon>Taibaiella</taxon>
    </lineage>
</organism>